<organism evidence="9 10">
    <name type="scientific">Salinactinospora qingdaonensis</name>
    <dbReference type="NCBI Taxonomy" id="702744"/>
    <lineage>
        <taxon>Bacteria</taxon>
        <taxon>Bacillati</taxon>
        <taxon>Actinomycetota</taxon>
        <taxon>Actinomycetes</taxon>
        <taxon>Streptosporangiales</taxon>
        <taxon>Nocardiopsidaceae</taxon>
        <taxon>Salinactinospora</taxon>
    </lineage>
</organism>
<evidence type="ECO:0000256" key="5">
    <source>
        <dbReference type="ARBA" id="ARBA00022989"/>
    </source>
</evidence>
<comment type="caution">
    <text evidence="9">The sequence shown here is derived from an EMBL/GenBank/DDBJ whole genome shotgun (WGS) entry which is preliminary data.</text>
</comment>
<sequence length="314" mass="33445">MAALIGRRMLAAIPLLLFVTALVSAFTVFIPGDPAVYVAGENATVEQIEQTRERLGFDDPWPVRYAEWLGQALQGNLGESVFSASPVSELLAERMPVTLALTLSALLFAVLVGIPAGTIAALNPDRWPDKVVRGIATLGIALPGYWLGLLLLLVFAVYLGLFPTLGYTPLHQDPLDWLRHILLPSVALGAPAAAEVARQLRRSMLDTLNQDFLRTATAKGLRRHTVLGKHALKHAAGPIVTVLATQMALLLGAAVIIEKAFTIPGIGELAVSSVINKDVPVVQGIVVVSTVVIVVTNLAADITNAWLSPKSQSQ</sequence>
<name>A0ABP7FAS8_9ACTN</name>
<feature type="transmembrane region" description="Helical" evidence="7">
    <location>
        <begin position="239"/>
        <end position="261"/>
    </location>
</feature>
<dbReference type="InterPro" id="IPR035906">
    <property type="entry name" value="MetI-like_sf"/>
</dbReference>
<evidence type="ECO:0000256" key="6">
    <source>
        <dbReference type="ARBA" id="ARBA00023136"/>
    </source>
</evidence>
<dbReference type="Pfam" id="PF19300">
    <property type="entry name" value="BPD_transp_1_N"/>
    <property type="match status" value="1"/>
</dbReference>
<dbReference type="InterPro" id="IPR045621">
    <property type="entry name" value="BPD_transp_1_N"/>
</dbReference>
<proteinExistence type="inferred from homology"/>
<feature type="transmembrane region" description="Helical" evidence="7">
    <location>
        <begin position="134"/>
        <end position="157"/>
    </location>
</feature>
<dbReference type="PANTHER" id="PTHR43163:SF3">
    <property type="entry name" value="PEPTIDE ABC TRANSPORTER PERMEASE PROTEIN"/>
    <property type="match status" value="1"/>
</dbReference>
<evidence type="ECO:0000256" key="4">
    <source>
        <dbReference type="ARBA" id="ARBA00022692"/>
    </source>
</evidence>
<reference evidence="10" key="1">
    <citation type="journal article" date="2019" name="Int. J. Syst. Evol. Microbiol.">
        <title>The Global Catalogue of Microorganisms (GCM) 10K type strain sequencing project: providing services to taxonomists for standard genome sequencing and annotation.</title>
        <authorList>
            <consortium name="The Broad Institute Genomics Platform"/>
            <consortium name="The Broad Institute Genome Sequencing Center for Infectious Disease"/>
            <person name="Wu L."/>
            <person name="Ma J."/>
        </authorList>
    </citation>
    <scope>NUCLEOTIDE SEQUENCE [LARGE SCALE GENOMIC DNA]</scope>
    <source>
        <strain evidence="10">JCM 17137</strain>
    </source>
</reference>
<protein>
    <submittedName>
        <fullName evidence="9">ABC transporter permease</fullName>
    </submittedName>
</protein>
<dbReference type="Proteomes" id="UP001500908">
    <property type="component" value="Unassembled WGS sequence"/>
</dbReference>
<feature type="domain" description="ABC transmembrane type-1" evidence="8">
    <location>
        <begin position="95"/>
        <end position="304"/>
    </location>
</feature>
<accession>A0ABP7FAS8</accession>
<dbReference type="Pfam" id="PF00528">
    <property type="entry name" value="BPD_transp_1"/>
    <property type="match status" value="1"/>
</dbReference>
<evidence type="ECO:0000256" key="1">
    <source>
        <dbReference type="ARBA" id="ARBA00004651"/>
    </source>
</evidence>
<keyword evidence="2 7" id="KW-0813">Transport</keyword>
<dbReference type="PANTHER" id="PTHR43163">
    <property type="entry name" value="DIPEPTIDE TRANSPORT SYSTEM PERMEASE PROTEIN DPPB-RELATED"/>
    <property type="match status" value="1"/>
</dbReference>
<dbReference type="RefSeq" id="WP_344967844.1">
    <property type="nucleotide sequence ID" value="NZ_BAABDD010000003.1"/>
</dbReference>
<evidence type="ECO:0000313" key="9">
    <source>
        <dbReference type="EMBL" id="GAA3731716.1"/>
    </source>
</evidence>
<evidence type="ECO:0000256" key="3">
    <source>
        <dbReference type="ARBA" id="ARBA00022475"/>
    </source>
</evidence>
<evidence type="ECO:0000313" key="10">
    <source>
        <dbReference type="Proteomes" id="UP001500908"/>
    </source>
</evidence>
<keyword evidence="10" id="KW-1185">Reference proteome</keyword>
<comment type="similarity">
    <text evidence="7">Belongs to the binding-protein-dependent transport system permease family.</text>
</comment>
<dbReference type="CDD" id="cd06261">
    <property type="entry name" value="TM_PBP2"/>
    <property type="match status" value="1"/>
</dbReference>
<evidence type="ECO:0000259" key="8">
    <source>
        <dbReference type="PROSITE" id="PS50928"/>
    </source>
</evidence>
<evidence type="ECO:0000256" key="2">
    <source>
        <dbReference type="ARBA" id="ARBA00022448"/>
    </source>
</evidence>
<keyword evidence="6 7" id="KW-0472">Membrane</keyword>
<feature type="transmembrane region" description="Helical" evidence="7">
    <location>
        <begin position="281"/>
        <end position="300"/>
    </location>
</feature>
<dbReference type="InterPro" id="IPR000515">
    <property type="entry name" value="MetI-like"/>
</dbReference>
<keyword evidence="5 7" id="KW-1133">Transmembrane helix</keyword>
<evidence type="ECO:0000256" key="7">
    <source>
        <dbReference type="RuleBase" id="RU363032"/>
    </source>
</evidence>
<comment type="subcellular location">
    <subcellularLocation>
        <location evidence="1 7">Cell membrane</location>
        <topology evidence="1 7">Multi-pass membrane protein</topology>
    </subcellularLocation>
</comment>
<feature type="transmembrane region" description="Helical" evidence="7">
    <location>
        <begin position="99"/>
        <end position="122"/>
    </location>
</feature>
<dbReference type="Gene3D" id="1.10.3720.10">
    <property type="entry name" value="MetI-like"/>
    <property type="match status" value="1"/>
</dbReference>
<gene>
    <name evidence="9" type="ORF">GCM10022402_10530</name>
</gene>
<dbReference type="EMBL" id="BAABDD010000003">
    <property type="protein sequence ID" value="GAA3731716.1"/>
    <property type="molecule type" value="Genomic_DNA"/>
</dbReference>
<keyword evidence="4 7" id="KW-0812">Transmembrane</keyword>
<keyword evidence="3" id="KW-1003">Cell membrane</keyword>
<dbReference type="PROSITE" id="PS50928">
    <property type="entry name" value="ABC_TM1"/>
    <property type="match status" value="1"/>
</dbReference>
<dbReference type="SUPFAM" id="SSF161098">
    <property type="entry name" value="MetI-like"/>
    <property type="match status" value="1"/>
</dbReference>